<dbReference type="InterPro" id="IPR014985">
    <property type="entry name" value="WbqC"/>
</dbReference>
<sequence>MKVAIMQPYFLPYVGYFQLINAVDKFVIYDNIEFTKKGWINRNRFLVNGRDEFFTLPLKKDSDYLSVKDRLLADSFESDRAKILRKIKEAYRKAPFADETYPMLEDIFNYQSKNLFDYILNSVRIVCNQLGIQTEMVISSSIDIDHQLRSESKVIEICKTLGASAYINPIGGVELYSSSKFALDGIELSFLQANPFEYSQFENAFVPWLSILDVMMFVSVDEIVDRLINNYTLVSN</sequence>
<accession>A0ABZ0IP60</accession>
<name>A0ABZ0IP60_9BACT</name>
<evidence type="ECO:0000313" key="1">
    <source>
        <dbReference type="EMBL" id="WOK06297.1"/>
    </source>
</evidence>
<gene>
    <name evidence="1" type="ORF">RT717_24795</name>
</gene>
<dbReference type="Proteomes" id="UP001302349">
    <property type="component" value="Chromosome"/>
</dbReference>
<evidence type="ECO:0000313" key="2">
    <source>
        <dbReference type="Proteomes" id="UP001302349"/>
    </source>
</evidence>
<keyword evidence="2" id="KW-1185">Reference proteome</keyword>
<protein>
    <submittedName>
        <fullName evidence="1">WbqC family protein</fullName>
    </submittedName>
</protein>
<reference evidence="1 2" key="1">
    <citation type="journal article" date="2023" name="Microbiol. Resour. Announc.">
        <title>Complete Genome Sequence of Imperialibacter roseus strain P4T.</title>
        <authorList>
            <person name="Tizabi D.R."/>
            <person name="Bachvaroff T."/>
            <person name="Hill R.T."/>
        </authorList>
    </citation>
    <scope>NUCLEOTIDE SEQUENCE [LARGE SCALE GENOMIC DNA]</scope>
    <source>
        <strain evidence="1 2">P4T</strain>
    </source>
</reference>
<organism evidence="1 2">
    <name type="scientific">Imperialibacter roseus</name>
    <dbReference type="NCBI Taxonomy" id="1324217"/>
    <lineage>
        <taxon>Bacteria</taxon>
        <taxon>Pseudomonadati</taxon>
        <taxon>Bacteroidota</taxon>
        <taxon>Cytophagia</taxon>
        <taxon>Cytophagales</taxon>
        <taxon>Flammeovirgaceae</taxon>
        <taxon>Imperialibacter</taxon>
    </lineage>
</organism>
<dbReference type="Pfam" id="PF08889">
    <property type="entry name" value="WbqC"/>
    <property type="match status" value="1"/>
</dbReference>
<dbReference type="RefSeq" id="WP_317489024.1">
    <property type="nucleotide sequence ID" value="NZ_CP136051.1"/>
</dbReference>
<proteinExistence type="predicted"/>
<dbReference type="EMBL" id="CP136051">
    <property type="protein sequence ID" value="WOK06297.1"/>
    <property type="molecule type" value="Genomic_DNA"/>
</dbReference>